<dbReference type="InterPro" id="IPR043917">
    <property type="entry name" value="DUF5753"/>
</dbReference>
<dbReference type="Proteomes" id="UP000623010">
    <property type="component" value="Unassembled WGS sequence"/>
</dbReference>
<protein>
    <recommendedName>
        <fullName evidence="1">DUF5753 domain-containing protein</fullName>
    </recommendedName>
</protein>
<feature type="domain" description="DUF5753" evidence="1">
    <location>
        <begin position="43"/>
        <end position="217"/>
    </location>
</feature>
<evidence type="ECO:0000259" key="1">
    <source>
        <dbReference type="Pfam" id="PF19054"/>
    </source>
</evidence>
<evidence type="ECO:0000313" key="3">
    <source>
        <dbReference type="Proteomes" id="UP000623010"/>
    </source>
</evidence>
<comment type="caution">
    <text evidence="2">The sequence shown here is derived from an EMBL/GenBank/DDBJ whole genome shotgun (WGS) entry which is preliminary data.</text>
</comment>
<gene>
    <name evidence="2" type="ORF">GCM10010389_56940</name>
</gene>
<dbReference type="RefSeq" id="WP_308432564.1">
    <property type="nucleotide sequence ID" value="NZ_BMWH01000031.1"/>
</dbReference>
<dbReference type="AlphaFoldDB" id="A0A918RV35"/>
<reference evidence="2" key="1">
    <citation type="journal article" date="2014" name="Int. J. Syst. Evol. Microbiol.">
        <title>Complete genome sequence of Corynebacterium casei LMG S-19264T (=DSM 44701T), isolated from a smear-ripened cheese.</title>
        <authorList>
            <consortium name="US DOE Joint Genome Institute (JGI-PGF)"/>
            <person name="Walter F."/>
            <person name="Albersmeier A."/>
            <person name="Kalinowski J."/>
            <person name="Ruckert C."/>
        </authorList>
    </citation>
    <scope>NUCLEOTIDE SEQUENCE</scope>
    <source>
        <strain evidence="2">JCM 5016</strain>
    </source>
</reference>
<name>A0A918RV35_9ACTN</name>
<dbReference type="EMBL" id="BMWH01000031">
    <property type="protein sequence ID" value="GHA10464.1"/>
    <property type="molecule type" value="Genomic_DNA"/>
</dbReference>
<reference evidence="2" key="2">
    <citation type="submission" date="2020-09" db="EMBL/GenBank/DDBJ databases">
        <authorList>
            <person name="Sun Q."/>
            <person name="Ohkuma M."/>
        </authorList>
    </citation>
    <scope>NUCLEOTIDE SEQUENCE</scope>
    <source>
        <strain evidence="2">JCM 5016</strain>
    </source>
</reference>
<organism evidence="2 3">
    <name type="scientific">Streptomyces echinoruber</name>
    <dbReference type="NCBI Taxonomy" id="68898"/>
    <lineage>
        <taxon>Bacteria</taxon>
        <taxon>Bacillati</taxon>
        <taxon>Actinomycetota</taxon>
        <taxon>Actinomycetes</taxon>
        <taxon>Kitasatosporales</taxon>
        <taxon>Streptomycetaceae</taxon>
        <taxon>Streptomyces</taxon>
    </lineage>
</organism>
<proteinExistence type="predicted"/>
<sequence length="223" mass="24986">MECGRRRPTLRLLQTADQMCGARGKLVAAHEYLKPEKFLSYAEDYVKYESEAISLSFYQPLHIPGLLQTEETVRALLNAYLPPLDDETIEERATGRRERQVLLDKRTTAFSFVIGEAALRNPVGGPEVHRRQLLRLVEAGKARNVTIQALRFVGAGPGVDGPFVLLETAEHELLVYEEGQETGRLYADADKVSAIVQRHAMILRQALGPDESARFISKLAEEL</sequence>
<dbReference type="Pfam" id="PF19054">
    <property type="entry name" value="DUF5753"/>
    <property type="match status" value="1"/>
</dbReference>
<accession>A0A918RV35</accession>
<evidence type="ECO:0000313" key="2">
    <source>
        <dbReference type="EMBL" id="GHA10464.1"/>
    </source>
</evidence>
<keyword evidence="3" id="KW-1185">Reference proteome</keyword>